<evidence type="ECO:0000259" key="14">
    <source>
        <dbReference type="PROSITE" id="PS50089"/>
    </source>
</evidence>
<evidence type="ECO:0000256" key="11">
    <source>
        <dbReference type="ARBA" id="ARBA00024209"/>
    </source>
</evidence>
<evidence type="ECO:0000313" key="16">
    <source>
        <dbReference type="Proteomes" id="UP000288805"/>
    </source>
</evidence>
<sequence length="187" mass="20251">MLKAVLDAEEEYPVRVSPPQFSTPARCESSSHDCRWQPYANAKDFEANAAMILIILFCALISALILNAVIRCFLSSRRSSRPPPSLPEVQLDSRSMAAADKQVAPPTLVFSSGMKLAGAEAECAICLSEFVEGEGIRVMGQCKHGFHVQCIQEWLSSHSSCPTCRGSCLPTSAHLPTKATGNEPLEV</sequence>
<evidence type="ECO:0000256" key="6">
    <source>
        <dbReference type="ARBA" id="ARBA00022723"/>
    </source>
</evidence>
<organism evidence="15 16">
    <name type="scientific">Vitis vinifera</name>
    <name type="common">Grape</name>
    <dbReference type="NCBI Taxonomy" id="29760"/>
    <lineage>
        <taxon>Eukaryota</taxon>
        <taxon>Viridiplantae</taxon>
        <taxon>Streptophyta</taxon>
        <taxon>Embryophyta</taxon>
        <taxon>Tracheophyta</taxon>
        <taxon>Spermatophyta</taxon>
        <taxon>Magnoliopsida</taxon>
        <taxon>eudicotyledons</taxon>
        <taxon>Gunneridae</taxon>
        <taxon>Pentapetalae</taxon>
        <taxon>rosids</taxon>
        <taxon>Vitales</taxon>
        <taxon>Vitaceae</taxon>
        <taxon>Viteae</taxon>
        <taxon>Vitis</taxon>
    </lineage>
</organism>
<evidence type="ECO:0000256" key="2">
    <source>
        <dbReference type="ARBA" id="ARBA00004167"/>
    </source>
</evidence>
<feature type="domain" description="RING-type" evidence="14">
    <location>
        <begin position="123"/>
        <end position="165"/>
    </location>
</feature>
<evidence type="ECO:0000256" key="8">
    <source>
        <dbReference type="ARBA" id="ARBA00022833"/>
    </source>
</evidence>
<evidence type="ECO:0000256" key="10">
    <source>
        <dbReference type="ARBA" id="ARBA00023136"/>
    </source>
</evidence>
<keyword evidence="4" id="KW-0808">Transferase</keyword>
<dbReference type="EMBL" id="QGNW01000039">
    <property type="protein sequence ID" value="RVX09173.1"/>
    <property type="molecule type" value="Genomic_DNA"/>
</dbReference>
<dbReference type="Pfam" id="PF13639">
    <property type="entry name" value="zf-RING_2"/>
    <property type="match status" value="1"/>
</dbReference>
<name>A0A438JJN8_VITVI</name>
<evidence type="ECO:0000256" key="4">
    <source>
        <dbReference type="ARBA" id="ARBA00022679"/>
    </source>
</evidence>
<comment type="similarity">
    <text evidence="11">Belongs to the RING-type zinc finger family. ATL subfamily.</text>
</comment>
<keyword evidence="12" id="KW-0863">Zinc-finger</keyword>
<dbReference type="Gene3D" id="3.30.40.10">
    <property type="entry name" value="Zinc/RING finger domain, C3HC4 (zinc finger)"/>
    <property type="match status" value="1"/>
</dbReference>
<dbReference type="CDD" id="cd16461">
    <property type="entry name" value="RING-H2_EL5-like"/>
    <property type="match status" value="1"/>
</dbReference>
<feature type="transmembrane region" description="Helical" evidence="13">
    <location>
        <begin position="49"/>
        <end position="74"/>
    </location>
</feature>
<dbReference type="PROSITE" id="PS50089">
    <property type="entry name" value="ZF_RING_2"/>
    <property type="match status" value="1"/>
</dbReference>
<dbReference type="PANTHER" id="PTHR46905:SF1">
    <property type="entry name" value="RING-TYPE E3 UBIQUITIN TRANSFERASE"/>
    <property type="match status" value="1"/>
</dbReference>
<dbReference type="GO" id="GO:0016020">
    <property type="term" value="C:membrane"/>
    <property type="evidence" value="ECO:0007669"/>
    <property type="project" value="UniProtKB-SubCell"/>
</dbReference>
<accession>A0A438JJN8</accession>
<keyword evidence="8" id="KW-0862">Zinc</keyword>
<evidence type="ECO:0000256" key="9">
    <source>
        <dbReference type="ARBA" id="ARBA00022989"/>
    </source>
</evidence>
<keyword evidence="7" id="KW-0833">Ubl conjugation pathway</keyword>
<evidence type="ECO:0000256" key="3">
    <source>
        <dbReference type="ARBA" id="ARBA00012483"/>
    </source>
</evidence>
<keyword evidence="6" id="KW-0479">Metal-binding</keyword>
<protein>
    <recommendedName>
        <fullName evidence="3">RING-type E3 ubiquitin transferase</fullName>
        <ecNumber evidence="3">2.3.2.27</ecNumber>
    </recommendedName>
</protein>
<dbReference type="Proteomes" id="UP000288805">
    <property type="component" value="Unassembled WGS sequence"/>
</dbReference>
<dbReference type="SMART" id="SM01197">
    <property type="entry name" value="FANCL_C"/>
    <property type="match status" value="1"/>
</dbReference>
<comment type="catalytic activity">
    <reaction evidence="1">
        <text>S-ubiquitinyl-[E2 ubiquitin-conjugating enzyme]-L-cysteine + [acceptor protein]-L-lysine = [E2 ubiquitin-conjugating enzyme]-L-cysteine + N(6)-ubiquitinyl-[acceptor protein]-L-lysine.</text>
        <dbReference type="EC" id="2.3.2.27"/>
    </reaction>
</comment>
<keyword evidence="10 13" id="KW-0472">Membrane</keyword>
<evidence type="ECO:0000256" key="12">
    <source>
        <dbReference type="PROSITE-ProRule" id="PRU00175"/>
    </source>
</evidence>
<dbReference type="EC" id="2.3.2.27" evidence="3"/>
<dbReference type="UniPathway" id="UPA00143"/>
<keyword evidence="9 13" id="KW-1133">Transmembrane helix</keyword>
<dbReference type="GO" id="GO:0008270">
    <property type="term" value="F:zinc ion binding"/>
    <property type="evidence" value="ECO:0007669"/>
    <property type="project" value="UniProtKB-KW"/>
</dbReference>
<evidence type="ECO:0000256" key="13">
    <source>
        <dbReference type="SAM" id="Phobius"/>
    </source>
</evidence>
<comment type="subcellular location">
    <subcellularLocation>
        <location evidence="2">Membrane</location>
        <topology evidence="2">Single-pass membrane protein</topology>
    </subcellularLocation>
</comment>
<evidence type="ECO:0000256" key="1">
    <source>
        <dbReference type="ARBA" id="ARBA00000900"/>
    </source>
</evidence>
<dbReference type="PANTHER" id="PTHR46905">
    <property type="entry name" value="RING-H2 FINGER PROTEIN ATL78"/>
    <property type="match status" value="1"/>
</dbReference>
<dbReference type="AlphaFoldDB" id="A0A438JJN8"/>
<evidence type="ECO:0000256" key="7">
    <source>
        <dbReference type="ARBA" id="ARBA00022786"/>
    </source>
</evidence>
<gene>
    <name evidence="15" type="primary">ATL79_1</name>
    <name evidence="15" type="ORF">CK203_013733</name>
</gene>
<dbReference type="InterPro" id="IPR044602">
    <property type="entry name" value="ATL10/ATL72-79-like"/>
</dbReference>
<dbReference type="GO" id="GO:0061630">
    <property type="term" value="F:ubiquitin protein ligase activity"/>
    <property type="evidence" value="ECO:0007669"/>
    <property type="project" value="UniProtKB-EC"/>
</dbReference>
<keyword evidence="5 13" id="KW-0812">Transmembrane</keyword>
<evidence type="ECO:0000313" key="15">
    <source>
        <dbReference type="EMBL" id="RVX09173.1"/>
    </source>
</evidence>
<dbReference type="InterPro" id="IPR013083">
    <property type="entry name" value="Znf_RING/FYVE/PHD"/>
</dbReference>
<dbReference type="GO" id="GO:0016567">
    <property type="term" value="P:protein ubiquitination"/>
    <property type="evidence" value="ECO:0007669"/>
    <property type="project" value="UniProtKB-UniPathway"/>
</dbReference>
<evidence type="ECO:0000256" key="5">
    <source>
        <dbReference type="ARBA" id="ARBA00022692"/>
    </source>
</evidence>
<comment type="caution">
    <text evidence="15">The sequence shown here is derived from an EMBL/GenBank/DDBJ whole genome shotgun (WGS) entry which is preliminary data.</text>
</comment>
<reference evidence="15 16" key="1">
    <citation type="journal article" date="2018" name="PLoS Genet.">
        <title>Population sequencing reveals clonal diversity and ancestral inbreeding in the grapevine cultivar Chardonnay.</title>
        <authorList>
            <person name="Roach M.J."/>
            <person name="Johnson D.L."/>
            <person name="Bohlmann J."/>
            <person name="van Vuuren H.J."/>
            <person name="Jones S.J."/>
            <person name="Pretorius I.S."/>
            <person name="Schmidt S.A."/>
            <person name="Borneman A.R."/>
        </authorList>
    </citation>
    <scope>NUCLEOTIDE SEQUENCE [LARGE SCALE GENOMIC DNA]</scope>
    <source>
        <strain evidence="16">cv. Chardonnay</strain>
        <tissue evidence="15">Leaf</tissue>
    </source>
</reference>
<dbReference type="InterPro" id="IPR001841">
    <property type="entry name" value="Znf_RING"/>
</dbReference>
<dbReference type="SMART" id="SM00184">
    <property type="entry name" value="RING"/>
    <property type="match status" value="1"/>
</dbReference>
<proteinExistence type="inferred from homology"/>
<dbReference type="SUPFAM" id="SSF57850">
    <property type="entry name" value="RING/U-box"/>
    <property type="match status" value="1"/>
</dbReference>